<keyword evidence="21" id="KW-1185">Reference proteome</keyword>
<dbReference type="GO" id="GO:0009378">
    <property type="term" value="F:four-way junction helicase activity"/>
    <property type="evidence" value="ECO:0007669"/>
    <property type="project" value="TreeGrafter"/>
</dbReference>
<dbReference type="GO" id="GO:0043590">
    <property type="term" value="C:bacterial nucleoid"/>
    <property type="evidence" value="ECO:0007669"/>
    <property type="project" value="TreeGrafter"/>
</dbReference>
<keyword evidence="12" id="KW-0233">DNA recombination</keyword>
<dbReference type="NCBIfam" id="TIGR00614">
    <property type="entry name" value="recQ_fam"/>
    <property type="match status" value="1"/>
</dbReference>
<keyword evidence="4" id="KW-0479">Metal-binding</keyword>
<evidence type="ECO:0000256" key="8">
    <source>
        <dbReference type="ARBA" id="ARBA00022806"/>
    </source>
</evidence>
<evidence type="ECO:0000256" key="10">
    <source>
        <dbReference type="ARBA" id="ARBA00022840"/>
    </source>
</evidence>
<dbReference type="InterPro" id="IPR032284">
    <property type="entry name" value="RecQ_Zn-bd"/>
</dbReference>
<dbReference type="Gene3D" id="1.10.150.80">
    <property type="entry name" value="HRDC domain"/>
    <property type="match status" value="1"/>
</dbReference>
<dbReference type="Pfam" id="PF00271">
    <property type="entry name" value="Helicase_C"/>
    <property type="match status" value="1"/>
</dbReference>
<dbReference type="GO" id="GO:0006281">
    <property type="term" value="P:DNA repair"/>
    <property type="evidence" value="ECO:0007669"/>
    <property type="project" value="UniProtKB-KW"/>
</dbReference>
<feature type="domain" description="Helicase C-terminal" evidence="19">
    <location>
        <begin position="214"/>
        <end position="366"/>
    </location>
</feature>
<keyword evidence="11" id="KW-0238">DNA-binding</keyword>
<keyword evidence="9" id="KW-0862">Zinc</keyword>
<dbReference type="NCBIfam" id="TIGR01389">
    <property type="entry name" value="recQ"/>
    <property type="match status" value="1"/>
</dbReference>
<dbReference type="GO" id="GO:0043138">
    <property type="term" value="F:3'-5' DNA helicase activity"/>
    <property type="evidence" value="ECO:0007669"/>
    <property type="project" value="UniProtKB-EC"/>
</dbReference>
<dbReference type="SMART" id="SM00490">
    <property type="entry name" value="HELICc"/>
    <property type="match status" value="1"/>
</dbReference>
<dbReference type="InterPro" id="IPR014001">
    <property type="entry name" value="Helicase_ATP-bd"/>
</dbReference>
<dbReference type="GO" id="GO:0003677">
    <property type="term" value="F:DNA binding"/>
    <property type="evidence" value="ECO:0007669"/>
    <property type="project" value="UniProtKB-KW"/>
</dbReference>
<evidence type="ECO:0000256" key="11">
    <source>
        <dbReference type="ARBA" id="ARBA00023125"/>
    </source>
</evidence>
<evidence type="ECO:0000256" key="4">
    <source>
        <dbReference type="ARBA" id="ARBA00022723"/>
    </source>
</evidence>
<dbReference type="FunFam" id="3.40.50.300:FF:001389">
    <property type="entry name" value="ATP-dependent DNA helicase RecQ"/>
    <property type="match status" value="1"/>
</dbReference>
<dbReference type="GO" id="GO:0005737">
    <property type="term" value="C:cytoplasm"/>
    <property type="evidence" value="ECO:0007669"/>
    <property type="project" value="TreeGrafter"/>
</dbReference>
<dbReference type="Pfam" id="PF09382">
    <property type="entry name" value="RQC"/>
    <property type="match status" value="1"/>
</dbReference>
<dbReference type="InterPro" id="IPR010997">
    <property type="entry name" value="HRDC-like_sf"/>
</dbReference>
<comment type="catalytic activity">
    <reaction evidence="15">
        <text>Couples ATP hydrolysis with the unwinding of duplex DNA by translocating in the 3'-5' direction.</text>
        <dbReference type="EC" id="5.6.2.4"/>
    </reaction>
</comment>
<dbReference type="GO" id="GO:0006310">
    <property type="term" value="P:DNA recombination"/>
    <property type="evidence" value="ECO:0007669"/>
    <property type="project" value="UniProtKB-UniRule"/>
</dbReference>
<dbReference type="InterPro" id="IPR006293">
    <property type="entry name" value="DNA_helicase_ATP-dep_RecQ_bac"/>
</dbReference>
<dbReference type="InterPro" id="IPR036388">
    <property type="entry name" value="WH-like_DNA-bd_sf"/>
</dbReference>
<dbReference type="PANTHER" id="PTHR13710:SF105">
    <property type="entry name" value="ATP-DEPENDENT DNA HELICASE Q1"/>
    <property type="match status" value="1"/>
</dbReference>
<evidence type="ECO:0000259" key="18">
    <source>
        <dbReference type="PROSITE" id="PS51192"/>
    </source>
</evidence>
<dbReference type="InterPro" id="IPR001650">
    <property type="entry name" value="Helicase_C-like"/>
</dbReference>
<dbReference type="GO" id="GO:0016787">
    <property type="term" value="F:hydrolase activity"/>
    <property type="evidence" value="ECO:0007669"/>
    <property type="project" value="UniProtKB-KW"/>
</dbReference>
<dbReference type="InterPro" id="IPR044876">
    <property type="entry name" value="HRDC_dom_sf"/>
</dbReference>
<evidence type="ECO:0000256" key="1">
    <source>
        <dbReference type="ARBA" id="ARBA00001946"/>
    </source>
</evidence>
<dbReference type="InterPro" id="IPR011545">
    <property type="entry name" value="DEAD/DEAH_box_helicase_dom"/>
</dbReference>
<dbReference type="Gene3D" id="1.10.10.10">
    <property type="entry name" value="Winged helix-like DNA-binding domain superfamily/Winged helix DNA-binding domain"/>
    <property type="match status" value="1"/>
</dbReference>
<dbReference type="Pfam" id="PF00570">
    <property type="entry name" value="HRDC"/>
    <property type="match status" value="1"/>
</dbReference>
<dbReference type="RefSeq" id="WP_111920585.1">
    <property type="nucleotide sequence ID" value="NZ_CP030280.1"/>
</dbReference>
<organism evidence="20 21">
    <name type="scientific">Blautia argi</name>
    <dbReference type="NCBI Taxonomy" id="1912897"/>
    <lineage>
        <taxon>Bacteria</taxon>
        <taxon>Bacillati</taxon>
        <taxon>Bacillota</taxon>
        <taxon>Clostridia</taxon>
        <taxon>Lachnospirales</taxon>
        <taxon>Lachnospiraceae</taxon>
        <taxon>Blautia</taxon>
    </lineage>
</organism>
<dbReference type="SUPFAM" id="SSF47819">
    <property type="entry name" value="HRDC-like"/>
    <property type="match status" value="1"/>
</dbReference>
<proteinExistence type="inferred from homology"/>
<dbReference type="InterPro" id="IPR036390">
    <property type="entry name" value="WH_DNA-bd_sf"/>
</dbReference>
<keyword evidence="8 20" id="KW-0347">Helicase</keyword>
<dbReference type="SMART" id="SM00956">
    <property type="entry name" value="RQC"/>
    <property type="match status" value="1"/>
</dbReference>
<dbReference type="InterPro" id="IPR018982">
    <property type="entry name" value="RQC_domain"/>
</dbReference>
<dbReference type="EMBL" id="CP030280">
    <property type="protein sequence ID" value="AWY99140.1"/>
    <property type="molecule type" value="Genomic_DNA"/>
</dbReference>
<dbReference type="EC" id="5.6.2.4" evidence="16"/>
<dbReference type="GO" id="GO:0030894">
    <property type="term" value="C:replisome"/>
    <property type="evidence" value="ECO:0007669"/>
    <property type="project" value="TreeGrafter"/>
</dbReference>
<name>A0A2Z4UDP2_9FIRM</name>
<accession>A0A2Z4UDP2</accession>
<evidence type="ECO:0000256" key="9">
    <source>
        <dbReference type="ARBA" id="ARBA00022833"/>
    </source>
</evidence>
<evidence type="ECO:0000256" key="13">
    <source>
        <dbReference type="ARBA" id="ARBA00023204"/>
    </source>
</evidence>
<dbReference type="SUPFAM" id="SSF52540">
    <property type="entry name" value="P-loop containing nucleoside triphosphate hydrolases"/>
    <property type="match status" value="1"/>
</dbReference>
<keyword evidence="10" id="KW-0067">ATP-binding</keyword>
<dbReference type="InterPro" id="IPR002121">
    <property type="entry name" value="HRDC_dom"/>
</dbReference>
<evidence type="ECO:0000313" key="20">
    <source>
        <dbReference type="EMBL" id="AWY99140.1"/>
    </source>
</evidence>
<dbReference type="PROSITE" id="PS51194">
    <property type="entry name" value="HELICASE_CTER"/>
    <property type="match status" value="1"/>
</dbReference>
<feature type="domain" description="HRDC" evidence="17">
    <location>
        <begin position="534"/>
        <end position="614"/>
    </location>
</feature>
<evidence type="ECO:0000256" key="3">
    <source>
        <dbReference type="ARBA" id="ARBA00005446"/>
    </source>
</evidence>
<dbReference type="GO" id="GO:0009432">
    <property type="term" value="P:SOS response"/>
    <property type="evidence" value="ECO:0007669"/>
    <property type="project" value="UniProtKB-UniRule"/>
</dbReference>
<gene>
    <name evidence="20" type="primary">recQ</name>
    <name evidence="20" type="ORF">DQQ01_14580</name>
</gene>
<dbReference type="KEGG" id="blau:DQQ01_14580"/>
<comment type="similarity">
    <text evidence="3">Belongs to the helicase family. RecQ subfamily.</text>
</comment>
<evidence type="ECO:0000256" key="14">
    <source>
        <dbReference type="ARBA" id="ARBA00023235"/>
    </source>
</evidence>
<keyword evidence="14" id="KW-0413">Isomerase</keyword>
<dbReference type="SMART" id="SM00341">
    <property type="entry name" value="HRDC"/>
    <property type="match status" value="1"/>
</dbReference>
<keyword evidence="5" id="KW-0547">Nucleotide-binding</keyword>
<evidence type="ECO:0000313" key="21">
    <source>
        <dbReference type="Proteomes" id="UP000250003"/>
    </source>
</evidence>
<evidence type="ECO:0000259" key="17">
    <source>
        <dbReference type="PROSITE" id="PS50967"/>
    </source>
</evidence>
<dbReference type="InterPro" id="IPR027417">
    <property type="entry name" value="P-loop_NTPase"/>
</dbReference>
<dbReference type="PANTHER" id="PTHR13710">
    <property type="entry name" value="DNA HELICASE RECQ FAMILY MEMBER"/>
    <property type="match status" value="1"/>
</dbReference>
<dbReference type="CDD" id="cd18794">
    <property type="entry name" value="SF2_C_RecQ"/>
    <property type="match status" value="1"/>
</dbReference>
<evidence type="ECO:0000256" key="15">
    <source>
        <dbReference type="ARBA" id="ARBA00034617"/>
    </source>
</evidence>
<sequence>MDKYRVLKEVFGYDTFREGQEGLIDHTLAGRDVLGIMPTGAGKSVCFQIPALLFSGITIVVSPLISLMKDQVAALNAAGVHAAFINSSLTEGQYRKAMEFAAQGRYKIIYAAPERLMTESFLALTRQAEISMVAVDEAHCISQWGQDFRPSYLKIAEFLRILPRRPVLAAYTATATKAVKEDILCILGMQNPFVTVTGYDRKNLYFAVEKPKDKVQALLDYLDKNREKSGIIYCNTRKNVEEIHQRLVQEGYGAVPYHAGLSEEEKKKNQEDFIYDRTPVMVATNAFGMGIDKSNVRFVLHFNMPKDIESYYQEAGRAGRDGEQGECILYYGGQDVKMNEFLIQQQMENEEFDWEERILIQERNLERLRRMTFYCFTNECLREYILRYFGEYGGNYCGNCKNCLTEFQETDVTEEAKAILNLVKTSGQRYGIQAITDAVHGSDNAKVRQFHLNENTYYGTLKNRTIVRIRQILNDLLVKEYLVLTAGEYPVLHLGKKGKELIEGTEEQVLLKFPKEQPKTLSTEKKTKQKVTEEVKYPELFQRLRQKRYQMAQEKKVPPYIIFSDKTLRQMSTYLPVTKEEMLSINGVGSSKYEKYGEAFSEEIQKFIEENRIEKE</sequence>
<dbReference type="Pfam" id="PF00270">
    <property type="entry name" value="DEAD"/>
    <property type="match status" value="1"/>
</dbReference>
<evidence type="ECO:0000256" key="12">
    <source>
        <dbReference type="ARBA" id="ARBA00023172"/>
    </source>
</evidence>
<evidence type="ECO:0000256" key="6">
    <source>
        <dbReference type="ARBA" id="ARBA00022763"/>
    </source>
</evidence>
<dbReference type="OrthoDB" id="9763310at2"/>
<evidence type="ECO:0000256" key="5">
    <source>
        <dbReference type="ARBA" id="ARBA00022741"/>
    </source>
</evidence>
<dbReference type="InterPro" id="IPR004589">
    <property type="entry name" value="DNA_helicase_ATP-dep_RecQ"/>
</dbReference>
<keyword evidence="7 20" id="KW-0378">Hydrolase</keyword>
<dbReference type="SUPFAM" id="SSF46785">
    <property type="entry name" value="Winged helix' DNA-binding domain"/>
    <property type="match status" value="1"/>
</dbReference>
<evidence type="ECO:0000256" key="2">
    <source>
        <dbReference type="ARBA" id="ARBA00001947"/>
    </source>
</evidence>
<dbReference type="Gene3D" id="3.40.50.300">
    <property type="entry name" value="P-loop containing nucleotide triphosphate hydrolases"/>
    <property type="match status" value="2"/>
</dbReference>
<reference evidence="21" key="1">
    <citation type="submission" date="2018-06" db="EMBL/GenBank/DDBJ databases">
        <title>Description of Blautia argi sp. nov., a new anaerobic isolated from dog feces.</title>
        <authorList>
            <person name="Chang Y.-H."/>
            <person name="Paek J."/>
            <person name="Shin Y."/>
        </authorList>
    </citation>
    <scope>NUCLEOTIDE SEQUENCE [LARGE SCALE GENOMIC DNA]</scope>
    <source>
        <strain evidence="21">KCTC 15426</strain>
    </source>
</reference>
<dbReference type="PROSITE" id="PS50967">
    <property type="entry name" value="HRDC"/>
    <property type="match status" value="1"/>
</dbReference>
<dbReference type="Pfam" id="PF16124">
    <property type="entry name" value="RecQ_Zn_bind"/>
    <property type="match status" value="1"/>
</dbReference>
<comment type="cofactor">
    <cofactor evidence="2">
        <name>Zn(2+)</name>
        <dbReference type="ChEBI" id="CHEBI:29105"/>
    </cofactor>
</comment>
<protein>
    <recommendedName>
        <fullName evidence="16">DNA helicase RecQ</fullName>
        <ecNumber evidence="16">5.6.2.4</ecNumber>
    </recommendedName>
</protein>
<evidence type="ECO:0000259" key="19">
    <source>
        <dbReference type="PROSITE" id="PS51194"/>
    </source>
</evidence>
<dbReference type="GO" id="GO:0006260">
    <property type="term" value="P:DNA replication"/>
    <property type="evidence" value="ECO:0007669"/>
    <property type="project" value="InterPro"/>
</dbReference>
<feature type="domain" description="Helicase ATP-binding" evidence="18">
    <location>
        <begin position="24"/>
        <end position="193"/>
    </location>
</feature>
<dbReference type="Proteomes" id="UP000250003">
    <property type="component" value="Chromosome"/>
</dbReference>
<dbReference type="AlphaFoldDB" id="A0A2Z4UDP2"/>
<keyword evidence="13" id="KW-0234">DNA repair</keyword>
<evidence type="ECO:0000256" key="16">
    <source>
        <dbReference type="NCBIfam" id="TIGR01389"/>
    </source>
</evidence>
<evidence type="ECO:0000256" key="7">
    <source>
        <dbReference type="ARBA" id="ARBA00022801"/>
    </source>
</evidence>
<dbReference type="CDD" id="cd17920">
    <property type="entry name" value="DEXHc_RecQ"/>
    <property type="match status" value="1"/>
</dbReference>
<dbReference type="SMART" id="SM00487">
    <property type="entry name" value="DEXDc"/>
    <property type="match status" value="1"/>
</dbReference>
<dbReference type="GO" id="GO:0046872">
    <property type="term" value="F:metal ion binding"/>
    <property type="evidence" value="ECO:0007669"/>
    <property type="project" value="UniProtKB-KW"/>
</dbReference>
<dbReference type="GO" id="GO:0005524">
    <property type="term" value="F:ATP binding"/>
    <property type="evidence" value="ECO:0007669"/>
    <property type="project" value="UniProtKB-KW"/>
</dbReference>
<keyword evidence="6" id="KW-0227">DNA damage</keyword>
<dbReference type="PROSITE" id="PS51192">
    <property type="entry name" value="HELICASE_ATP_BIND_1"/>
    <property type="match status" value="1"/>
</dbReference>
<comment type="cofactor">
    <cofactor evidence="1">
        <name>Mg(2+)</name>
        <dbReference type="ChEBI" id="CHEBI:18420"/>
    </cofactor>
</comment>